<dbReference type="PANTHER" id="PTHR42855">
    <property type="entry name" value="ABC TRANSPORTER ATP-BINDING SUBUNIT"/>
    <property type="match status" value="1"/>
</dbReference>
<evidence type="ECO:0000256" key="3">
    <source>
        <dbReference type="SAM" id="Coils"/>
    </source>
</evidence>
<gene>
    <name evidence="5" type="ORF">IAD04_02750</name>
</gene>
<dbReference type="PANTHER" id="PTHR42855:SF2">
    <property type="entry name" value="DRUG RESISTANCE ABC TRANSPORTER,ATP-BINDING PROTEIN"/>
    <property type="match status" value="1"/>
</dbReference>
<evidence type="ECO:0000256" key="2">
    <source>
        <dbReference type="ARBA" id="ARBA00022840"/>
    </source>
</evidence>
<protein>
    <submittedName>
        <fullName evidence="5">ABC-F family ATP-binding cassette domain-containing protein</fullName>
    </submittedName>
</protein>
<keyword evidence="1" id="KW-0547">Nucleotide-binding</keyword>
<evidence type="ECO:0000259" key="4">
    <source>
        <dbReference type="PROSITE" id="PS50893"/>
    </source>
</evidence>
<dbReference type="Gene3D" id="3.40.50.300">
    <property type="entry name" value="P-loop containing nucleotide triphosphate hydrolases"/>
    <property type="match status" value="1"/>
</dbReference>
<feature type="domain" description="ABC transporter" evidence="4">
    <location>
        <begin position="4"/>
        <end position="211"/>
    </location>
</feature>
<keyword evidence="3" id="KW-0175">Coiled coil</keyword>
<dbReference type="SUPFAM" id="SSF52540">
    <property type="entry name" value="P-loop containing nucleoside triphosphate hydrolases"/>
    <property type="match status" value="1"/>
</dbReference>
<dbReference type="FunFam" id="3.40.50.300:FF:000011">
    <property type="entry name" value="Putative ABC transporter ATP-binding component"/>
    <property type="match status" value="1"/>
</dbReference>
<evidence type="ECO:0000313" key="5">
    <source>
        <dbReference type="EMBL" id="HIT17285.1"/>
    </source>
</evidence>
<feature type="coiled-coil region" evidence="3">
    <location>
        <begin position="80"/>
        <end position="114"/>
    </location>
</feature>
<sequence length="213" mass="24405">MAVLSLNDISKSFGDKVVLSHVTFSIQKNDKVAIVGDNGEGKSTLLKIITKQIPKDSGNLYIDPHTTLGYLSQEVISNPNHTLIEEMETAFLELKSMEKEMEQLLTKIAQDSNDKDIHQYTHLEEQYRFKGGYEYHYQIETLLNKFGFNSSFYQRKIHTFSGGEKTRASFVKLLLKKPTLLLLDEPTNHLDLVMIEWLEKYLKSYPGTVIIVS</sequence>
<dbReference type="EMBL" id="DVKI01000087">
    <property type="protein sequence ID" value="HIT17285.1"/>
    <property type="molecule type" value="Genomic_DNA"/>
</dbReference>
<comment type="caution">
    <text evidence="5">The sequence shown here is derived from an EMBL/GenBank/DDBJ whole genome shotgun (WGS) entry which is preliminary data.</text>
</comment>
<dbReference type="InterPro" id="IPR027417">
    <property type="entry name" value="P-loop_NTPase"/>
</dbReference>
<dbReference type="PROSITE" id="PS00211">
    <property type="entry name" value="ABC_TRANSPORTER_1"/>
    <property type="match status" value="1"/>
</dbReference>
<evidence type="ECO:0000313" key="6">
    <source>
        <dbReference type="Proteomes" id="UP000886893"/>
    </source>
</evidence>
<dbReference type="Proteomes" id="UP000886893">
    <property type="component" value="Unassembled WGS sequence"/>
</dbReference>
<keyword evidence="2 5" id="KW-0067">ATP-binding</keyword>
<reference evidence="5" key="2">
    <citation type="journal article" date="2021" name="PeerJ">
        <title>Extensive microbial diversity within the chicken gut microbiome revealed by metagenomics and culture.</title>
        <authorList>
            <person name="Gilroy R."/>
            <person name="Ravi A."/>
            <person name="Getino M."/>
            <person name="Pursley I."/>
            <person name="Horton D.L."/>
            <person name="Alikhan N.F."/>
            <person name="Baker D."/>
            <person name="Gharbi K."/>
            <person name="Hall N."/>
            <person name="Watson M."/>
            <person name="Adriaenssens E.M."/>
            <person name="Foster-Nyarko E."/>
            <person name="Jarju S."/>
            <person name="Secka A."/>
            <person name="Antonio M."/>
            <person name="Oren A."/>
            <person name="Chaudhuri R.R."/>
            <person name="La Ragione R."/>
            <person name="Hildebrand F."/>
            <person name="Pallen M.J."/>
        </authorList>
    </citation>
    <scope>NUCLEOTIDE SEQUENCE</scope>
    <source>
        <strain evidence="5">14508</strain>
    </source>
</reference>
<evidence type="ECO:0000256" key="1">
    <source>
        <dbReference type="ARBA" id="ARBA00022741"/>
    </source>
</evidence>
<dbReference type="PROSITE" id="PS50893">
    <property type="entry name" value="ABC_TRANSPORTER_2"/>
    <property type="match status" value="1"/>
</dbReference>
<dbReference type="GO" id="GO:0005524">
    <property type="term" value="F:ATP binding"/>
    <property type="evidence" value="ECO:0007669"/>
    <property type="project" value="UniProtKB-KW"/>
</dbReference>
<dbReference type="Pfam" id="PF00005">
    <property type="entry name" value="ABC_tran"/>
    <property type="match status" value="1"/>
</dbReference>
<dbReference type="InterPro" id="IPR003439">
    <property type="entry name" value="ABC_transporter-like_ATP-bd"/>
</dbReference>
<proteinExistence type="predicted"/>
<reference evidence="5" key="1">
    <citation type="submission" date="2020-10" db="EMBL/GenBank/DDBJ databases">
        <authorList>
            <person name="Gilroy R."/>
        </authorList>
    </citation>
    <scope>NUCLEOTIDE SEQUENCE</scope>
    <source>
        <strain evidence="5">14508</strain>
    </source>
</reference>
<accession>A0A9D1G8D9</accession>
<dbReference type="GO" id="GO:0016887">
    <property type="term" value="F:ATP hydrolysis activity"/>
    <property type="evidence" value="ECO:0007669"/>
    <property type="project" value="InterPro"/>
</dbReference>
<dbReference type="InterPro" id="IPR051309">
    <property type="entry name" value="ABCF_ATPase"/>
</dbReference>
<dbReference type="InterPro" id="IPR017871">
    <property type="entry name" value="ABC_transporter-like_CS"/>
</dbReference>
<name>A0A9D1G8D9_9FIRM</name>
<feature type="non-terminal residue" evidence="5">
    <location>
        <position position="213"/>
    </location>
</feature>
<organism evidence="5 6">
    <name type="scientific">Candidatus Caccosoma faecigallinarum</name>
    <dbReference type="NCBI Taxonomy" id="2840720"/>
    <lineage>
        <taxon>Bacteria</taxon>
        <taxon>Bacillati</taxon>
        <taxon>Bacillota</taxon>
        <taxon>Bacillota incertae sedis</taxon>
        <taxon>Candidatus Caccosoma</taxon>
    </lineage>
</organism>
<dbReference type="AlphaFoldDB" id="A0A9D1G8D9"/>